<reference evidence="1" key="2">
    <citation type="journal article" date="2020" name="Nat. Commun.">
        <title>Large-scale genome sequencing of mycorrhizal fungi provides insights into the early evolution of symbiotic traits.</title>
        <authorList>
            <person name="Miyauchi S."/>
            <person name="Kiss E."/>
            <person name="Kuo A."/>
            <person name="Drula E."/>
            <person name="Kohler A."/>
            <person name="Sanchez-Garcia M."/>
            <person name="Morin E."/>
            <person name="Andreopoulos B."/>
            <person name="Barry K.W."/>
            <person name="Bonito G."/>
            <person name="Buee M."/>
            <person name="Carver A."/>
            <person name="Chen C."/>
            <person name="Cichocki N."/>
            <person name="Clum A."/>
            <person name="Culley D."/>
            <person name="Crous P.W."/>
            <person name="Fauchery L."/>
            <person name="Girlanda M."/>
            <person name="Hayes R.D."/>
            <person name="Keri Z."/>
            <person name="LaButti K."/>
            <person name="Lipzen A."/>
            <person name="Lombard V."/>
            <person name="Magnuson J."/>
            <person name="Maillard F."/>
            <person name="Murat C."/>
            <person name="Nolan M."/>
            <person name="Ohm R.A."/>
            <person name="Pangilinan J."/>
            <person name="Pereira M.F."/>
            <person name="Perotto S."/>
            <person name="Peter M."/>
            <person name="Pfister S."/>
            <person name="Riley R."/>
            <person name="Sitrit Y."/>
            <person name="Stielow J.B."/>
            <person name="Szollosi G."/>
            <person name="Zifcakova L."/>
            <person name="Stursova M."/>
            <person name="Spatafora J.W."/>
            <person name="Tedersoo L."/>
            <person name="Vaario L.M."/>
            <person name="Yamada A."/>
            <person name="Yan M."/>
            <person name="Wang P."/>
            <person name="Xu J."/>
            <person name="Bruns T."/>
            <person name="Baldrian P."/>
            <person name="Vilgalys R."/>
            <person name="Dunand C."/>
            <person name="Henrissat B."/>
            <person name="Grigoriev I.V."/>
            <person name="Hibbett D."/>
            <person name="Nagy L.G."/>
            <person name="Martin F.M."/>
        </authorList>
    </citation>
    <scope>NUCLEOTIDE SEQUENCE</scope>
    <source>
        <strain evidence="1">BED1</strain>
    </source>
</reference>
<reference evidence="1" key="1">
    <citation type="submission" date="2019-10" db="EMBL/GenBank/DDBJ databases">
        <authorList>
            <consortium name="DOE Joint Genome Institute"/>
            <person name="Kuo A."/>
            <person name="Miyauchi S."/>
            <person name="Kiss E."/>
            <person name="Drula E."/>
            <person name="Kohler A."/>
            <person name="Sanchez-Garcia M."/>
            <person name="Andreopoulos B."/>
            <person name="Barry K.W."/>
            <person name="Bonito G."/>
            <person name="Buee M."/>
            <person name="Carver A."/>
            <person name="Chen C."/>
            <person name="Cichocki N."/>
            <person name="Clum A."/>
            <person name="Culley D."/>
            <person name="Crous P.W."/>
            <person name="Fauchery L."/>
            <person name="Girlanda M."/>
            <person name="Hayes R."/>
            <person name="Keri Z."/>
            <person name="LaButti K."/>
            <person name="Lipzen A."/>
            <person name="Lombard V."/>
            <person name="Magnuson J."/>
            <person name="Maillard F."/>
            <person name="Morin E."/>
            <person name="Murat C."/>
            <person name="Nolan M."/>
            <person name="Ohm R."/>
            <person name="Pangilinan J."/>
            <person name="Pereira M."/>
            <person name="Perotto S."/>
            <person name="Peter M."/>
            <person name="Riley R."/>
            <person name="Sitrit Y."/>
            <person name="Stielow B."/>
            <person name="Szollosi G."/>
            <person name="Zifcakova L."/>
            <person name="Stursova M."/>
            <person name="Spatafora J.W."/>
            <person name="Tedersoo L."/>
            <person name="Vaario L.-M."/>
            <person name="Yamada A."/>
            <person name="Yan M."/>
            <person name="Wang P."/>
            <person name="Xu J."/>
            <person name="Bruns T."/>
            <person name="Baldrian P."/>
            <person name="Vilgalys R."/>
            <person name="Henrissat B."/>
            <person name="Grigoriev I.V."/>
            <person name="Hibbett D."/>
            <person name="Nagy L.G."/>
            <person name="Martin F.M."/>
        </authorList>
    </citation>
    <scope>NUCLEOTIDE SEQUENCE</scope>
    <source>
        <strain evidence="1">BED1</strain>
    </source>
</reference>
<accession>A0AAD4GA98</accession>
<dbReference type="InterPro" id="IPR009057">
    <property type="entry name" value="Homeodomain-like_sf"/>
</dbReference>
<dbReference type="EMBL" id="WHUW01000034">
    <property type="protein sequence ID" value="KAF8433346.1"/>
    <property type="molecule type" value="Genomic_DNA"/>
</dbReference>
<evidence type="ECO:0000313" key="2">
    <source>
        <dbReference type="Proteomes" id="UP001194468"/>
    </source>
</evidence>
<gene>
    <name evidence="1" type="ORF">L210DRAFT_961246</name>
</gene>
<comment type="caution">
    <text evidence="1">The sequence shown here is derived from an EMBL/GenBank/DDBJ whole genome shotgun (WGS) entry which is preliminary data.</text>
</comment>
<organism evidence="1 2">
    <name type="scientific">Boletus edulis BED1</name>
    <dbReference type="NCBI Taxonomy" id="1328754"/>
    <lineage>
        <taxon>Eukaryota</taxon>
        <taxon>Fungi</taxon>
        <taxon>Dikarya</taxon>
        <taxon>Basidiomycota</taxon>
        <taxon>Agaricomycotina</taxon>
        <taxon>Agaricomycetes</taxon>
        <taxon>Agaricomycetidae</taxon>
        <taxon>Boletales</taxon>
        <taxon>Boletineae</taxon>
        <taxon>Boletaceae</taxon>
        <taxon>Boletoideae</taxon>
        <taxon>Boletus</taxon>
    </lineage>
</organism>
<proteinExistence type="predicted"/>
<protein>
    <submittedName>
        <fullName evidence="1">Uncharacterized protein</fullName>
    </submittedName>
</protein>
<dbReference type="AlphaFoldDB" id="A0AAD4GA98"/>
<dbReference type="SUPFAM" id="SSF46689">
    <property type="entry name" value="Homeodomain-like"/>
    <property type="match status" value="1"/>
</dbReference>
<keyword evidence="2" id="KW-1185">Reference proteome</keyword>
<dbReference type="Proteomes" id="UP001194468">
    <property type="component" value="Unassembled WGS sequence"/>
</dbReference>
<sequence length="126" mass="15056">MYRKIGRNIKIVAINLYKHDHLSLANILNCLEISKRMFWHICKLWMETGDVVHHNHGIPDINYLLCLVNHHPDWFLNELVDLLHHNCFIAVHFTTLYCELSRARISLKKLRKIAKERDALYHTDFI</sequence>
<evidence type="ECO:0000313" key="1">
    <source>
        <dbReference type="EMBL" id="KAF8433346.1"/>
    </source>
</evidence>
<name>A0AAD4GA98_BOLED</name>